<dbReference type="InterPro" id="IPR028617">
    <property type="entry name" value="Sigma70_FliA"/>
</dbReference>
<evidence type="ECO:0000259" key="7">
    <source>
        <dbReference type="PROSITE" id="PS00715"/>
    </source>
</evidence>
<keyword evidence="2 6" id="KW-0805">Transcription regulation</keyword>
<comment type="function">
    <text evidence="6">Sigma factors are initiation factors that promote the attachment of RNA polymerase to specific initiation sites and are then released. This sigma factor controls the expression of flagella-related genes.</text>
</comment>
<reference evidence="9 10" key="1">
    <citation type="submission" date="2017-01" db="EMBL/GenBank/DDBJ databases">
        <title>Draft sequence of Acidihalobacter ferrooxidans strain DSM 14175 (strain V8).</title>
        <authorList>
            <person name="Khaleque H.N."/>
            <person name="Ramsay J.P."/>
            <person name="Murphy R.J.T."/>
            <person name="Kaksonen A.H."/>
            <person name="Boxall N.J."/>
            <person name="Watkin E.L.J."/>
        </authorList>
    </citation>
    <scope>NUCLEOTIDE SEQUENCE [LARGE SCALE GENOMIC DNA]</scope>
    <source>
        <strain evidence="9 10">V8</strain>
    </source>
</reference>
<dbReference type="InterPro" id="IPR013325">
    <property type="entry name" value="RNA_pol_sigma_r2"/>
</dbReference>
<feature type="region of interest" description="Sigma-70 factor domain-4" evidence="6">
    <location>
        <begin position="185"/>
        <end position="233"/>
    </location>
</feature>
<dbReference type="PANTHER" id="PTHR30385:SF7">
    <property type="entry name" value="RNA POLYMERASE SIGMA FACTOR FLIA"/>
    <property type="match status" value="1"/>
</dbReference>
<keyword evidence="5 6" id="KW-0804">Transcription</keyword>
<comment type="caution">
    <text evidence="6">Lacks conserved residue(s) required for the propagation of feature annotation.</text>
</comment>
<dbReference type="GO" id="GO:0003899">
    <property type="term" value="F:DNA-directed RNA polymerase activity"/>
    <property type="evidence" value="ECO:0007669"/>
    <property type="project" value="InterPro"/>
</dbReference>
<evidence type="ECO:0000256" key="4">
    <source>
        <dbReference type="ARBA" id="ARBA00023125"/>
    </source>
</evidence>
<dbReference type="GO" id="GO:0006352">
    <property type="term" value="P:DNA-templated transcription initiation"/>
    <property type="evidence" value="ECO:0007669"/>
    <property type="project" value="UniProtKB-UniRule"/>
</dbReference>
<comment type="subcellular location">
    <subcellularLocation>
        <location evidence="6">Cytoplasm</location>
    </subcellularLocation>
</comment>
<dbReference type="GO" id="GO:0005737">
    <property type="term" value="C:cytoplasm"/>
    <property type="evidence" value="ECO:0007669"/>
    <property type="project" value="UniProtKB-SubCell"/>
</dbReference>
<dbReference type="PANTHER" id="PTHR30385">
    <property type="entry name" value="SIGMA FACTOR F FLAGELLAR"/>
    <property type="match status" value="1"/>
</dbReference>
<dbReference type="InterPro" id="IPR014284">
    <property type="entry name" value="RNA_pol_sigma-70_dom"/>
</dbReference>
<dbReference type="PROSITE" id="PS00715">
    <property type="entry name" value="SIGMA70_1"/>
    <property type="match status" value="1"/>
</dbReference>
<dbReference type="SUPFAM" id="SSF88659">
    <property type="entry name" value="Sigma3 and sigma4 domains of RNA polymerase sigma factors"/>
    <property type="match status" value="2"/>
</dbReference>
<dbReference type="Gene3D" id="1.10.1740.10">
    <property type="match status" value="1"/>
</dbReference>
<dbReference type="Pfam" id="PF04545">
    <property type="entry name" value="Sigma70_r4"/>
    <property type="match status" value="1"/>
</dbReference>
<evidence type="ECO:0000313" key="9">
    <source>
        <dbReference type="EMBL" id="APZ43026.1"/>
    </source>
</evidence>
<dbReference type="InterPro" id="IPR007624">
    <property type="entry name" value="RNA_pol_sigma70_r3"/>
</dbReference>
<dbReference type="CDD" id="cd06171">
    <property type="entry name" value="Sigma70_r4"/>
    <property type="match status" value="1"/>
</dbReference>
<dbReference type="AlphaFoldDB" id="A0A1P8UGQ7"/>
<dbReference type="GO" id="GO:0016987">
    <property type="term" value="F:sigma factor activity"/>
    <property type="evidence" value="ECO:0007669"/>
    <property type="project" value="UniProtKB-UniRule"/>
</dbReference>
<dbReference type="Gene3D" id="1.20.140.160">
    <property type="match status" value="1"/>
</dbReference>
<organism evidence="9 10">
    <name type="scientific">Acidihalobacter ferrooxydans</name>
    <dbReference type="NCBI Taxonomy" id="1765967"/>
    <lineage>
        <taxon>Bacteria</taxon>
        <taxon>Pseudomonadati</taxon>
        <taxon>Pseudomonadota</taxon>
        <taxon>Gammaproteobacteria</taxon>
        <taxon>Chromatiales</taxon>
        <taxon>Ectothiorhodospiraceae</taxon>
        <taxon>Acidihalobacter</taxon>
    </lineage>
</organism>
<evidence type="ECO:0000256" key="1">
    <source>
        <dbReference type="ARBA" id="ARBA00022490"/>
    </source>
</evidence>
<dbReference type="Pfam" id="PF04539">
    <property type="entry name" value="Sigma70_r3"/>
    <property type="match status" value="1"/>
</dbReference>
<evidence type="ECO:0000256" key="6">
    <source>
        <dbReference type="HAMAP-Rule" id="MF_00962"/>
    </source>
</evidence>
<accession>A0A1P8UGQ7</accession>
<keyword evidence="3 6" id="KW-0731">Sigma factor</keyword>
<feature type="domain" description="RNA polymerase sigma-70" evidence="7">
    <location>
        <begin position="42"/>
        <end position="55"/>
    </location>
</feature>
<dbReference type="NCBIfam" id="NF005413">
    <property type="entry name" value="PRK06986.1"/>
    <property type="match status" value="1"/>
</dbReference>
<evidence type="ECO:0000259" key="8">
    <source>
        <dbReference type="PROSITE" id="PS00716"/>
    </source>
</evidence>
<feature type="DNA-binding region" description="H-T-H motif" evidence="6">
    <location>
        <begin position="207"/>
        <end position="226"/>
    </location>
</feature>
<evidence type="ECO:0000256" key="3">
    <source>
        <dbReference type="ARBA" id="ARBA00023082"/>
    </source>
</evidence>
<feature type="region of interest" description="Sigma-70 factor domain-2" evidence="6">
    <location>
        <begin position="15"/>
        <end position="87"/>
    </location>
</feature>
<dbReference type="PROSITE" id="PS00716">
    <property type="entry name" value="SIGMA70_2"/>
    <property type="match status" value="1"/>
</dbReference>
<dbReference type="GO" id="GO:0003677">
    <property type="term" value="F:DNA binding"/>
    <property type="evidence" value="ECO:0007669"/>
    <property type="project" value="UniProtKB-UniRule"/>
</dbReference>
<dbReference type="HAMAP" id="MF_00962">
    <property type="entry name" value="Sigma70_FliA"/>
    <property type="match status" value="1"/>
</dbReference>
<dbReference type="Pfam" id="PF04542">
    <property type="entry name" value="Sigma70_r2"/>
    <property type="match status" value="1"/>
</dbReference>
<protein>
    <recommendedName>
        <fullName evidence="6">RNA polymerase sigma factor FliA</fullName>
    </recommendedName>
    <alternativeName>
        <fullName evidence="6">RNA polymerase sigma factor for flagellar operon</fullName>
    </alternativeName>
    <alternativeName>
        <fullName evidence="6">Sigma F</fullName>
    </alternativeName>
    <alternativeName>
        <fullName evidence="6">Sigma-28</fullName>
    </alternativeName>
</protein>
<feature type="short sequence motif" description="Interaction with polymerase core subunit RpoC" evidence="6">
    <location>
        <begin position="42"/>
        <end position="45"/>
    </location>
</feature>
<dbReference type="InterPro" id="IPR013324">
    <property type="entry name" value="RNA_pol_sigma_r3/r4-like"/>
</dbReference>
<gene>
    <name evidence="6 9" type="primary">fliA</name>
    <name evidence="9" type="ORF">BW247_07905</name>
</gene>
<evidence type="ECO:0000256" key="5">
    <source>
        <dbReference type="ARBA" id="ARBA00023163"/>
    </source>
</evidence>
<dbReference type="InterPro" id="IPR000943">
    <property type="entry name" value="RNA_pol_sigma70"/>
</dbReference>
<dbReference type="EMBL" id="CP019434">
    <property type="protein sequence ID" value="APZ43026.1"/>
    <property type="molecule type" value="Genomic_DNA"/>
</dbReference>
<name>A0A1P8UGQ7_9GAMM</name>
<dbReference type="NCBIfam" id="TIGR02479">
    <property type="entry name" value="FliA_WhiG"/>
    <property type="match status" value="1"/>
</dbReference>
<keyword evidence="4 6" id="KW-0238">DNA-binding</keyword>
<keyword evidence="1 6" id="KW-0963">Cytoplasm</keyword>
<sequence>MSVYAVSEPGDVNRLVTDHLLLVNRIAYHLIHRLPDSVQIDDLVQAGLLGLIEAARHYRTDQGASFETYAGIRIRGAMLDEVRRHGWAPRSVHRKARTLSAAVQAVEHRLGRAARDAEVAAELGLGLEDYHQLVREAASYQVFSFDDAIGDDDDLPAGETYAPTDAETPYDSLANEAFREALTKTIARLPEREALVLSLYYDDELNLREIGEVLGVSESRVSQIHSQALVRLRARMRDWRGE</sequence>
<dbReference type="NCBIfam" id="TIGR02937">
    <property type="entry name" value="sigma70-ECF"/>
    <property type="match status" value="1"/>
</dbReference>
<dbReference type="PIRSF" id="PIRSF000770">
    <property type="entry name" value="RNA_pol_sigma-SigE/K"/>
    <property type="match status" value="1"/>
</dbReference>
<proteinExistence type="inferred from homology"/>
<dbReference type="InterPro" id="IPR012845">
    <property type="entry name" value="RNA_pol_sigma_FliA_WhiG"/>
</dbReference>
<keyword evidence="10" id="KW-1185">Reference proteome</keyword>
<comment type="similarity">
    <text evidence="6">Belongs to the sigma-70 factor family. FliA subfamily.</text>
</comment>
<dbReference type="InterPro" id="IPR007630">
    <property type="entry name" value="RNA_pol_sigma70_r4"/>
</dbReference>
<dbReference type="InterPro" id="IPR007627">
    <property type="entry name" value="RNA_pol_sigma70_r2"/>
</dbReference>
<dbReference type="Proteomes" id="UP000243807">
    <property type="component" value="Chromosome"/>
</dbReference>
<dbReference type="KEGG" id="afy:BW247_07905"/>
<dbReference type="PRINTS" id="PR00046">
    <property type="entry name" value="SIGMA70FCT"/>
</dbReference>
<dbReference type="SUPFAM" id="SSF88946">
    <property type="entry name" value="Sigma2 domain of RNA polymerase sigma factors"/>
    <property type="match status" value="1"/>
</dbReference>
<evidence type="ECO:0000313" key="10">
    <source>
        <dbReference type="Proteomes" id="UP000243807"/>
    </source>
</evidence>
<evidence type="ECO:0000256" key="2">
    <source>
        <dbReference type="ARBA" id="ARBA00023015"/>
    </source>
</evidence>
<dbReference type="STRING" id="1765967.BW247_07905"/>
<feature type="domain" description="RNA polymerase sigma-70" evidence="8">
    <location>
        <begin position="206"/>
        <end position="232"/>
    </location>
</feature>